<dbReference type="GeneID" id="106113652"/>
<gene>
    <name evidence="2" type="primary">LOC106113652</name>
</gene>
<feature type="compositionally biased region" description="Basic and acidic residues" evidence="1">
    <location>
        <begin position="92"/>
        <end position="106"/>
    </location>
</feature>
<reference evidence="2" key="1">
    <citation type="submission" date="2025-08" db="UniProtKB">
        <authorList>
            <consortium name="RefSeq"/>
        </authorList>
    </citation>
    <scope>IDENTIFICATION</scope>
</reference>
<proteinExistence type="predicted"/>
<organism evidence="2">
    <name type="scientific">Papilio xuthus</name>
    <name type="common">Asian swallowtail butterfly</name>
    <dbReference type="NCBI Taxonomy" id="66420"/>
    <lineage>
        <taxon>Eukaryota</taxon>
        <taxon>Metazoa</taxon>
        <taxon>Ecdysozoa</taxon>
        <taxon>Arthropoda</taxon>
        <taxon>Hexapoda</taxon>
        <taxon>Insecta</taxon>
        <taxon>Pterygota</taxon>
        <taxon>Neoptera</taxon>
        <taxon>Endopterygota</taxon>
        <taxon>Lepidoptera</taxon>
        <taxon>Glossata</taxon>
        <taxon>Ditrysia</taxon>
        <taxon>Papilionoidea</taxon>
        <taxon>Papilionidae</taxon>
        <taxon>Papilioninae</taxon>
        <taxon>Papilio</taxon>
    </lineage>
</organism>
<accession>A0AAJ6YZ96</accession>
<evidence type="ECO:0000313" key="2">
    <source>
        <dbReference type="RefSeq" id="XP_013161949.1"/>
    </source>
</evidence>
<dbReference type="KEGG" id="pxu:106113652"/>
<name>A0AAJ6YZ96_PAPXU</name>
<dbReference type="AlphaFoldDB" id="A0AAJ6YZ96"/>
<sequence>MLATSPDAIVEISDDDFNKSVESIMRCEEFKSNFARKLSNRYISRSPSSVSGHEASISRPLDNTQNIKTHVPERIEICTQLSKSASTEQTEEPVKPPDKHNNTNENIRKTEINVLNMEVETLRWQLAQTEANRQMHIALLKQIVTFLNRMKEHFDAEKNEDLLRKNISPRILARSLNFNDFPRAHSVWHVNKNIEYAINPAKKISTRKISKSISNVNGYKDCNGLWSQSKLYLVPEHEASQKISEEMSRLITLANTVLSTKLPDLACACVDKNSEMDLKFIGNKKERPASLNLSNIAMNFILEEGLNTKTEDIKSHNCVTNKITITNGTNSLKHIESTSTTSSDLGEELPEIKIIENDHADNKSGTGSVNGKETQVIGKLNDYNGVSNFIEDESGFSSMSSFQEIGIPLISIIPPSPCKEVGYLEEIPNIIEEKKKWKADTIEMNKQSMKVFWV</sequence>
<dbReference type="Proteomes" id="UP000694872">
    <property type="component" value="Unplaced"/>
</dbReference>
<dbReference type="RefSeq" id="XP_013161949.1">
    <property type="nucleotide sequence ID" value="XM_013306495.1"/>
</dbReference>
<feature type="region of interest" description="Disordered" evidence="1">
    <location>
        <begin position="82"/>
        <end position="106"/>
    </location>
</feature>
<protein>
    <submittedName>
        <fullName evidence="2">Uncharacterized protein LOC106113652</fullName>
    </submittedName>
</protein>
<evidence type="ECO:0000256" key="1">
    <source>
        <dbReference type="SAM" id="MobiDB-lite"/>
    </source>
</evidence>